<sequence length="455" mass="46865">MSVAEPHAVCLEQACERAYRDVNKRLTLKSPEVLLYDPGVAEVEVLLAGLDPAVQPLAVQSSDSPQEILAFLISHPQLTALHILGHGGPGAVRFGGVQLNAEDFHVPVDALIQRARLIDIYFWSCRTAQGTEGTTYLQAISENSMANVHASTGLIGETAKGGSWELDVTVSPTVRMPFSSEAREAFEGVLAVPTAADKTLTTDEDTDLVLTASDFGFADADSGATLASVKITTLETAGSLKYLDGTTWSDVTADQVITESDITAGRLKFVPAADANGASYDTFKFTVNDGTADSATANTITVAVTAVNDAPVAMNDTGSVAEDATLTVDAASGVLADDTDVDADATSTVTAIRTGAVSAGNGTSGSVGTGLVGTYGTLTIASDGSYTYVADQAAADDLDADDTVTDTFTYTVSDGNLTDTAELVITVTGSNDAPTVSSAITSAKAEGDASYQIDL</sequence>
<name>A0A3S0L0T1_CHLPH</name>
<dbReference type="Pfam" id="PF14252">
    <property type="entry name" value="DUF4347"/>
    <property type="match status" value="1"/>
</dbReference>
<dbReference type="EMBL" id="RXYK01000021">
    <property type="protein sequence ID" value="RTY35724.1"/>
    <property type="molecule type" value="Genomic_DNA"/>
</dbReference>
<evidence type="ECO:0000313" key="4">
    <source>
        <dbReference type="Proteomes" id="UP000279908"/>
    </source>
</evidence>
<feature type="domain" description="DUF4347" evidence="1">
    <location>
        <begin position="33"/>
        <end position="190"/>
    </location>
</feature>
<dbReference type="Proteomes" id="UP000279908">
    <property type="component" value="Unassembled WGS sequence"/>
</dbReference>
<organism evidence="3 4">
    <name type="scientific">Chlorobium phaeovibrioides</name>
    <dbReference type="NCBI Taxonomy" id="1094"/>
    <lineage>
        <taxon>Bacteria</taxon>
        <taxon>Pseudomonadati</taxon>
        <taxon>Chlorobiota</taxon>
        <taxon>Chlorobiia</taxon>
        <taxon>Chlorobiales</taxon>
        <taxon>Chlorobiaceae</taxon>
        <taxon>Chlorobium/Pelodictyon group</taxon>
        <taxon>Chlorobium</taxon>
    </lineage>
</organism>
<reference evidence="3 4" key="1">
    <citation type="submission" date="2018-12" db="EMBL/GenBank/DDBJ databases">
        <authorList>
            <person name="Lunina O.N."/>
            <person name="Grouzdev D.S."/>
            <person name="Gorlenko V.M."/>
            <person name="Savvichev A.S."/>
        </authorList>
    </citation>
    <scope>NUCLEOTIDE SEQUENCE [LARGE SCALE GENOMIC DNA]</scope>
    <source>
        <strain evidence="3 4">BrKhr-17</strain>
    </source>
</reference>
<comment type="caution">
    <text evidence="3">The sequence shown here is derived from an EMBL/GenBank/DDBJ whole genome shotgun (WGS) entry which is preliminary data.</text>
</comment>
<dbReference type="AlphaFoldDB" id="A0A3S0L0T1"/>
<dbReference type="InterPro" id="IPR040853">
    <property type="entry name" value="RapA2_cadherin-like"/>
</dbReference>
<proteinExistence type="predicted"/>
<dbReference type="NCBIfam" id="TIGR01965">
    <property type="entry name" value="VCBS_repeat"/>
    <property type="match status" value="2"/>
</dbReference>
<feature type="non-terminal residue" evidence="3">
    <location>
        <position position="455"/>
    </location>
</feature>
<dbReference type="InterPro" id="IPR025592">
    <property type="entry name" value="DUF4347"/>
</dbReference>
<evidence type="ECO:0000259" key="1">
    <source>
        <dbReference type="Pfam" id="PF14252"/>
    </source>
</evidence>
<gene>
    <name evidence="3" type="ORF">EKD02_09260</name>
</gene>
<dbReference type="Pfam" id="PF17803">
    <property type="entry name" value="Cadherin_4"/>
    <property type="match status" value="1"/>
</dbReference>
<evidence type="ECO:0000259" key="2">
    <source>
        <dbReference type="Pfam" id="PF17803"/>
    </source>
</evidence>
<dbReference type="RefSeq" id="WP_126385188.1">
    <property type="nucleotide sequence ID" value="NZ_RXYK01000021.1"/>
</dbReference>
<accession>A0A3S0L0T1</accession>
<dbReference type="InterPro" id="IPR010221">
    <property type="entry name" value="VCBS_dom"/>
</dbReference>
<protein>
    <submittedName>
        <fullName evidence="3">DUF4347 domain-containing protein</fullName>
    </submittedName>
</protein>
<evidence type="ECO:0000313" key="3">
    <source>
        <dbReference type="EMBL" id="RTY35724.1"/>
    </source>
</evidence>
<feature type="domain" description="RapA2 cadherin-like" evidence="2">
    <location>
        <begin position="299"/>
        <end position="388"/>
    </location>
</feature>